<feature type="region of interest" description="Disordered" evidence="12">
    <location>
        <begin position="208"/>
        <end position="227"/>
    </location>
</feature>
<dbReference type="InterPro" id="IPR036942">
    <property type="entry name" value="Beta-barrel_TonB_sf"/>
</dbReference>
<evidence type="ECO:0000313" key="17">
    <source>
        <dbReference type="Proteomes" id="UP000245217"/>
    </source>
</evidence>
<dbReference type="InterPro" id="IPR012910">
    <property type="entry name" value="Plug_dom"/>
</dbReference>
<proteinExistence type="inferred from homology"/>
<reference evidence="17" key="1">
    <citation type="submission" date="2018-05" db="EMBL/GenBank/DDBJ databases">
        <title>Ignatzschineria dubaiensis sp. nov., isolated from necrotic foot tissues of dromedaries (Camelus dromedarius) and associated maggots in Dubai, United Arab Emirates.</title>
        <authorList>
            <person name="Tsang C.C."/>
            <person name="Tang J.Y.M."/>
            <person name="Fong J.Y.H."/>
            <person name="Kinne J."/>
            <person name="Lee H.H."/>
            <person name="Joseph M."/>
            <person name="Jose S."/>
            <person name="Schuster R.K."/>
            <person name="Tang Y."/>
            <person name="Sivakumar S."/>
            <person name="Chen J.H.K."/>
            <person name="Teng J.L.L."/>
            <person name="Lau S.K.P."/>
            <person name="Wernery U."/>
            <person name="Woo P.C.Y."/>
        </authorList>
    </citation>
    <scope>NUCLEOTIDE SEQUENCE [LARGE SCALE GENOMIC DNA]</scope>
    <source>
        <strain evidence="17">UAE-HKU58</strain>
    </source>
</reference>
<evidence type="ECO:0000256" key="13">
    <source>
        <dbReference type="SAM" id="SignalP"/>
    </source>
</evidence>
<protein>
    <recommendedName>
        <fullName evidence="18">TonB-dependent receptor</fullName>
    </recommendedName>
</protein>
<evidence type="ECO:0000313" key="16">
    <source>
        <dbReference type="EMBL" id="PWD94164.1"/>
    </source>
</evidence>
<keyword evidence="5 13" id="KW-0732">Signal</keyword>
<name>A0ABX5L2S9_9GAMM</name>
<feature type="chain" id="PRO_5045068439" description="TonB-dependent receptor" evidence="13">
    <location>
        <begin position="27"/>
        <end position="676"/>
    </location>
</feature>
<feature type="domain" description="TonB-dependent receptor-like beta-barrel" evidence="14">
    <location>
        <begin position="194"/>
        <end position="626"/>
    </location>
</feature>
<dbReference type="Gene3D" id="2.40.170.20">
    <property type="entry name" value="TonB-dependent receptor, beta-barrel domain"/>
    <property type="match status" value="1"/>
</dbReference>
<dbReference type="PROSITE" id="PS52016">
    <property type="entry name" value="TONB_DEPENDENT_REC_3"/>
    <property type="match status" value="1"/>
</dbReference>
<keyword evidence="6" id="KW-0406">Ion transport</keyword>
<dbReference type="PANTHER" id="PTHR30069">
    <property type="entry name" value="TONB-DEPENDENT OUTER MEMBRANE RECEPTOR"/>
    <property type="match status" value="1"/>
</dbReference>
<keyword evidence="4 10" id="KW-0812">Transmembrane</keyword>
<evidence type="ECO:0000256" key="11">
    <source>
        <dbReference type="RuleBase" id="RU003357"/>
    </source>
</evidence>
<sequence length="676" mass="77339">MNTPFSNKGAPALLLISSFLLTPALADKIITDSNDEEIIFTANKRATQLSEVGAQSIVITEKEIQTRQYNSAVEALAHQPGVILSQNSYSGPSTLYLRGSSNTLLLINGVPVSDPMGTDHNFNYSLLGQLLDVNRIEVLKGPQSALYGSSAMGGVVQIFTNDLNNPGTRFRIMAGSHETVQIGATTTGAVGDLRYSLSGLFYNTRGIDVTTDRPNKPQNDYDKDRNKNRQLSGRFNYILNDNLDVDLDFTYNNRYDEFDNLYNVTPYNDYNRSKIFTGRVALNGSFFEDRWNSTFSYGVLHLDRDSYSGEDVNRYDPNPNWKPTDPDWMKTIPVKIGEKISHSRFRGKTQTVNFDNELSFYKDFTTRFGVAYHHDKGSDTSRLDHSQNTKSLYVEQSLDFADKFFNTVGIRYDKNSIFGSKTTYRLTSRYNINEMLAVKGSFGTGFTTPTIYQAFGSKPYVEPNFDLKAETSRGYDIGLELRPTVSSILSLNYFYTNYKNMIDYQKNRYVNLDRARIKGFELVGSVELNDQWILSGSYTYLNAKEKKANGRYQQMLRRPKHQITANVTYQPIHNLTLNASAIYYSQREDGVYGKPNVKLDSFALFDIAGSYKINKTFEVDAKIQNLFNKDYEFARGYREKGRAAYLGSIFRFRLLFYKWYYASFIEKEWRKNIFYA</sequence>
<evidence type="ECO:0000256" key="3">
    <source>
        <dbReference type="ARBA" id="ARBA00022452"/>
    </source>
</evidence>
<evidence type="ECO:0000256" key="6">
    <source>
        <dbReference type="ARBA" id="ARBA00023065"/>
    </source>
</evidence>
<dbReference type="SUPFAM" id="SSF56935">
    <property type="entry name" value="Porins"/>
    <property type="match status" value="1"/>
</dbReference>
<feature type="signal peptide" evidence="13">
    <location>
        <begin position="1"/>
        <end position="26"/>
    </location>
</feature>
<keyword evidence="2 10" id="KW-0813">Transport</keyword>
<comment type="caution">
    <text evidence="16">The sequence shown here is derived from an EMBL/GenBank/DDBJ whole genome shotgun (WGS) entry which is preliminary data.</text>
</comment>
<evidence type="ECO:0000256" key="12">
    <source>
        <dbReference type="SAM" id="MobiDB-lite"/>
    </source>
</evidence>
<evidence type="ECO:0000256" key="1">
    <source>
        <dbReference type="ARBA" id="ARBA00004571"/>
    </source>
</evidence>
<dbReference type="Gene3D" id="2.170.130.10">
    <property type="entry name" value="TonB-dependent receptor, plug domain"/>
    <property type="match status" value="1"/>
</dbReference>
<evidence type="ECO:0000256" key="2">
    <source>
        <dbReference type="ARBA" id="ARBA00022448"/>
    </source>
</evidence>
<evidence type="ECO:0008006" key="18">
    <source>
        <dbReference type="Google" id="ProtNLM"/>
    </source>
</evidence>
<feature type="compositionally biased region" description="Basic and acidic residues" evidence="12">
    <location>
        <begin position="210"/>
        <end position="227"/>
    </location>
</feature>
<dbReference type="InterPro" id="IPR037066">
    <property type="entry name" value="Plug_dom_sf"/>
</dbReference>
<evidence type="ECO:0000256" key="9">
    <source>
        <dbReference type="ARBA" id="ARBA00023237"/>
    </source>
</evidence>
<dbReference type="InterPro" id="IPR039426">
    <property type="entry name" value="TonB-dep_rcpt-like"/>
</dbReference>
<dbReference type="InterPro" id="IPR000531">
    <property type="entry name" value="Beta-barrel_TonB"/>
</dbReference>
<feature type="domain" description="TonB-dependent receptor plug" evidence="15">
    <location>
        <begin position="51"/>
        <end position="155"/>
    </location>
</feature>
<evidence type="ECO:0000256" key="8">
    <source>
        <dbReference type="ARBA" id="ARBA00023136"/>
    </source>
</evidence>
<keyword evidence="7 11" id="KW-0798">TonB box</keyword>
<dbReference type="EMBL" id="QEWV01000001">
    <property type="protein sequence ID" value="PWD94164.1"/>
    <property type="molecule type" value="Genomic_DNA"/>
</dbReference>
<evidence type="ECO:0000259" key="14">
    <source>
        <dbReference type="Pfam" id="PF00593"/>
    </source>
</evidence>
<keyword evidence="3 10" id="KW-1134">Transmembrane beta strand</keyword>
<dbReference type="Pfam" id="PF07715">
    <property type="entry name" value="Plug"/>
    <property type="match status" value="1"/>
</dbReference>
<dbReference type="RefSeq" id="WP_109200772.1">
    <property type="nucleotide sequence ID" value="NZ_QEWS01000001.1"/>
</dbReference>
<evidence type="ECO:0000259" key="15">
    <source>
        <dbReference type="Pfam" id="PF07715"/>
    </source>
</evidence>
<evidence type="ECO:0000256" key="5">
    <source>
        <dbReference type="ARBA" id="ARBA00022729"/>
    </source>
</evidence>
<dbReference type="PANTHER" id="PTHR30069:SF53">
    <property type="entry name" value="COLICIN I RECEPTOR-RELATED"/>
    <property type="match status" value="1"/>
</dbReference>
<evidence type="ECO:0000256" key="4">
    <source>
        <dbReference type="ARBA" id="ARBA00022692"/>
    </source>
</evidence>
<keyword evidence="9 10" id="KW-0998">Cell outer membrane</keyword>
<dbReference type="CDD" id="cd01347">
    <property type="entry name" value="ligand_gated_channel"/>
    <property type="match status" value="1"/>
</dbReference>
<evidence type="ECO:0000256" key="7">
    <source>
        <dbReference type="ARBA" id="ARBA00023077"/>
    </source>
</evidence>
<comment type="subcellular location">
    <subcellularLocation>
        <location evidence="1 10">Cell outer membrane</location>
        <topology evidence="1 10">Multi-pass membrane protein</topology>
    </subcellularLocation>
</comment>
<dbReference type="Pfam" id="PF00593">
    <property type="entry name" value="TonB_dep_Rec_b-barrel"/>
    <property type="match status" value="1"/>
</dbReference>
<comment type="similarity">
    <text evidence="10 11">Belongs to the TonB-dependent receptor family.</text>
</comment>
<keyword evidence="17" id="KW-1185">Reference proteome</keyword>
<accession>A0ABX5L2S9</accession>
<gene>
    <name evidence="16" type="ORF">DC078_01085</name>
</gene>
<keyword evidence="8 10" id="KW-0472">Membrane</keyword>
<evidence type="ECO:0000256" key="10">
    <source>
        <dbReference type="PROSITE-ProRule" id="PRU01360"/>
    </source>
</evidence>
<organism evidence="16 17">
    <name type="scientific">Ignatzschineria cameli</name>
    <dbReference type="NCBI Taxonomy" id="2182793"/>
    <lineage>
        <taxon>Bacteria</taxon>
        <taxon>Pseudomonadati</taxon>
        <taxon>Pseudomonadota</taxon>
        <taxon>Gammaproteobacteria</taxon>
        <taxon>Cardiobacteriales</taxon>
        <taxon>Ignatzschineriaceae</taxon>
        <taxon>Ignatzschineria</taxon>
    </lineage>
</organism>
<dbReference type="Proteomes" id="UP000245217">
    <property type="component" value="Unassembled WGS sequence"/>
</dbReference>